<protein>
    <submittedName>
        <fullName evidence="1">Uncharacterized protein</fullName>
    </submittedName>
</protein>
<comment type="caution">
    <text evidence="1">The sequence shown here is derived from an EMBL/GenBank/DDBJ whole genome shotgun (WGS) entry which is preliminary data.</text>
</comment>
<accession>Z9JLZ2</accession>
<evidence type="ECO:0000313" key="2">
    <source>
        <dbReference type="Proteomes" id="UP000020406"/>
    </source>
</evidence>
<reference evidence="1 2" key="1">
    <citation type="journal article" date="2014" name="Genome Announc.">
        <title>Draft Genome Sequence of Xylella fastidiosa Pear Leaf Scorch Strain in Taiwan.</title>
        <authorList>
            <person name="Su C.C."/>
            <person name="Deng W.L."/>
            <person name="Jan F.J."/>
            <person name="Chang C.J."/>
            <person name="Huang H."/>
            <person name="Chen J."/>
        </authorList>
    </citation>
    <scope>NUCLEOTIDE SEQUENCE [LARGE SCALE GENOMIC DNA]</scope>
    <source>
        <strain evidence="1 2">PLS229</strain>
    </source>
</reference>
<evidence type="ECO:0000313" key="1">
    <source>
        <dbReference type="EMBL" id="EWS79430.1"/>
    </source>
</evidence>
<name>Z9JLZ2_9GAMM</name>
<organism evidence="1 2">
    <name type="scientific">Xylella taiwanensis</name>
    <dbReference type="NCBI Taxonomy" id="1444770"/>
    <lineage>
        <taxon>Bacteria</taxon>
        <taxon>Pseudomonadati</taxon>
        <taxon>Pseudomonadota</taxon>
        <taxon>Gammaproteobacteria</taxon>
        <taxon>Lysobacterales</taxon>
        <taxon>Lysobacteraceae</taxon>
        <taxon>Xylella</taxon>
    </lineage>
</organism>
<dbReference type="AlphaFoldDB" id="Z9JLZ2"/>
<gene>
    <name evidence="1" type="ORF">AF72_00230</name>
</gene>
<dbReference type="Proteomes" id="UP000020406">
    <property type="component" value="Unassembled WGS sequence"/>
</dbReference>
<dbReference type="EMBL" id="JDSQ01000001">
    <property type="protein sequence ID" value="EWS79430.1"/>
    <property type="molecule type" value="Genomic_DNA"/>
</dbReference>
<proteinExistence type="predicted"/>
<sequence length="45" mass="4939">MVFDLLECGDDLIGSDMGGVDGLFIRSSGEKIPLLPFLIILEGRW</sequence>